<dbReference type="PROSITE" id="PS51257">
    <property type="entry name" value="PROKAR_LIPOPROTEIN"/>
    <property type="match status" value="1"/>
</dbReference>
<proteinExistence type="predicted"/>
<evidence type="ECO:0000256" key="2">
    <source>
        <dbReference type="SAM" id="SignalP"/>
    </source>
</evidence>
<keyword evidence="2" id="KW-0732">Signal</keyword>
<evidence type="ECO:0008006" key="5">
    <source>
        <dbReference type="Google" id="ProtNLM"/>
    </source>
</evidence>
<feature type="chain" id="PRO_5046454734" description="DUF732 domain-containing protein" evidence="2">
    <location>
        <begin position="23"/>
        <end position="237"/>
    </location>
</feature>
<reference evidence="4" key="1">
    <citation type="journal article" date="2019" name="Int. J. Syst. Evol. Microbiol.">
        <title>The Global Catalogue of Microorganisms (GCM) 10K type strain sequencing project: providing services to taxonomists for standard genome sequencing and annotation.</title>
        <authorList>
            <consortium name="The Broad Institute Genomics Platform"/>
            <consortium name="The Broad Institute Genome Sequencing Center for Infectious Disease"/>
            <person name="Wu L."/>
            <person name="Ma J."/>
        </authorList>
    </citation>
    <scope>NUCLEOTIDE SEQUENCE [LARGE SCALE GENOMIC DNA]</scope>
    <source>
        <strain evidence="4">JCM 32206</strain>
    </source>
</reference>
<feature type="region of interest" description="Disordered" evidence="1">
    <location>
        <begin position="216"/>
        <end position="237"/>
    </location>
</feature>
<protein>
    <recommendedName>
        <fullName evidence="5">DUF732 domain-containing protein</fullName>
    </recommendedName>
</protein>
<organism evidence="3 4">
    <name type="scientific">Rhodococcus olei</name>
    <dbReference type="NCBI Taxonomy" id="2161675"/>
    <lineage>
        <taxon>Bacteria</taxon>
        <taxon>Bacillati</taxon>
        <taxon>Actinomycetota</taxon>
        <taxon>Actinomycetes</taxon>
        <taxon>Mycobacteriales</taxon>
        <taxon>Nocardiaceae</taxon>
        <taxon>Rhodococcus</taxon>
    </lineage>
</organism>
<dbReference type="Proteomes" id="UP001501183">
    <property type="component" value="Unassembled WGS sequence"/>
</dbReference>
<keyword evidence="4" id="KW-1185">Reference proteome</keyword>
<comment type="caution">
    <text evidence="3">The sequence shown here is derived from an EMBL/GenBank/DDBJ whole genome shotgun (WGS) entry which is preliminary data.</text>
</comment>
<evidence type="ECO:0000313" key="4">
    <source>
        <dbReference type="Proteomes" id="UP001501183"/>
    </source>
</evidence>
<dbReference type="EMBL" id="BAABFB010000010">
    <property type="protein sequence ID" value="GAA4471924.1"/>
    <property type="molecule type" value="Genomic_DNA"/>
</dbReference>
<accession>A0ABP8NVC0</accession>
<evidence type="ECO:0000256" key="1">
    <source>
        <dbReference type="SAM" id="MobiDB-lite"/>
    </source>
</evidence>
<evidence type="ECO:0000313" key="3">
    <source>
        <dbReference type="EMBL" id="GAA4471924.1"/>
    </source>
</evidence>
<name>A0ABP8NVC0_9NOCA</name>
<sequence length="237" mass="25276">MTFRAVPALFAAAVATSALFTAACGCGNGLEDVSAAIPATDQRHFADPPVDAPRDRSARCVDADLANMTVDDYVAYWQTVFTDQRGHHPDQSFPSNQELADQKRAEWSPVVNDAVPPGGDAAFTREVCGLPTLDGTLYSGTPLRHLRGHAAGFGRQTCASIAERGTRDLWESVQAQDADRSKAAAFEYLAHSAITNVCPQLADLTTPPNQVTACADLTPDPSARPSEGTFCTPERGR</sequence>
<gene>
    <name evidence="3" type="ORF">GCM10023094_03460</name>
</gene>
<feature type="signal peptide" evidence="2">
    <location>
        <begin position="1"/>
        <end position="22"/>
    </location>
</feature>